<keyword evidence="7" id="KW-1185">Reference proteome</keyword>
<dbReference type="HOGENOM" id="CLU_000445_88_4_0"/>
<dbReference type="InterPro" id="IPR018060">
    <property type="entry name" value="HTH_AraC"/>
</dbReference>
<proteinExistence type="predicted"/>
<reference evidence="7" key="1">
    <citation type="submission" date="2010-05" db="EMBL/GenBank/DDBJ databases">
        <title>The complete genome of Truepera radiovictris DSM 17093.</title>
        <authorList>
            <consortium name="US DOE Joint Genome Institute (JGI-PGF)"/>
            <person name="Lucas S."/>
            <person name="Copeland A."/>
            <person name="Lapidus A."/>
            <person name="Glavina del Rio T."/>
            <person name="Dalin E."/>
            <person name="Tice H."/>
            <person name="Bruce D."/>
            <person name="Goodwin L."/>
            <person name="Pitluck S."/>
            <person name="Kyrpides N."/>
            <person name="Mavromatis K."/>
            <person name="Ovchinnikova G."/>
            <person name="Munk A.C."/>
            <person name="Detter J.C."/>
            <person name="Han C."/>
            <person name="Tapia R."/>
            <person name="Land M."/>
            <person name="Hauser L."/>
            <person name="Markowitz V."/>
            <person name="Cheng J.-F."/>
            <person name="Hugenholtz P."/>
            <person name="Woyke T."/>
            <person name="Wu D."/>
            <person name="Tindall B."/>
            <person name="Pomrenke H.G."/>
            <person name="Brambilla E."/>
            <person name="Klenk H.-P."/>
            <person name="Eisen J.A."/>
        </authorList>
    </citation>
    <scope>NUCLEOTIDE SEQUENCE [LARGE SCALE GENOMIC DNA]</scope>
    <source>
        <strain evidence="7">DSM 17093 / CIP 108686 / LMG 22925 / RQ-24</strain>
    </source>
</reference>
<dbReference type="PANTHER" id="PTHR46796">
    <property type="entry name" value="HTH-TYPE TRANSCRIPTIONAL ACTIVATOR RHAS-RELATED"/>
    <property type="match status" value="1"/>
</dbReference>
<reference evidence="6 7" key="2">
    <citation type="journal article" date="2011" name="Stand. Genomic Sci.">
        <title>Complete genome sequence of Truepera radiovictrix type strain (RQ-24).</title>
        <authorList>
            <person name="Ivanova N."/>
            <person name="Rohde C."/>
            <person name="Munk C."/>
            <person name="Nolan M."/>
            <person name="Lucas S."/>
            <person name="Del Rio T.G."/>
            <person name="Tice H."/>
            <person name="Deshpande S."/>
            <person name="Cheng J.F."/>
            <person name="Tapia R."/>
            <person name="Han C."/>
            <person name="Goodwin L."/>
            <person name="Pitluck S."/>
            <person name="Liolios K."/>
            <person name="Mavromatis K."/>
            <person name="Mikhailova N."/>
            <person name="Pati A."/>
            <person name="Chen A."/>
            <person name="Palaniappan K."/>
            <person name="Land M."/>
            <person name="Hauser L."/>
            <person name="Chang Y.J."/>
            <person name="Jeffries C.D."/>
            <person name="Brambilla E."/>
            <person name="Rohde M."/>
            <person name="Goker M."/>
            <person name="Tindall B.J."/>
            <person name="Woyke T."/>
            <person name="Bristow J."/>
            <person name="Eisen J.A."/>
            <person name="Markowitz V."/>
            <person name="Hugenholtz P."/>
            <person name="Kyrpides N.C."/>
            <person name="Klenk H.P."/>
            <person name="Lapidus A."/>
        </authorList>
    </citation>
    <scope>NUCLEOTIDE SEQUENCE [LARGE SCALE GENOMIC DNA]</scope>
    <source>
        <strain evidence="7">DSM 17093 / CIP 108686 / LMG 22925 / RQ-24</strain>
    </source>
</reference>
<sequence length="303" mass="34151">MILRDYSQPQRRGVTMDAPCKLFGWPNVVVQARAEATFYPAHQSPLTLKTVRAGREVSEVGRARFAVTPGRYLLLNAGAHAHETDAGTEVFTLMFRAGLAAEVQAALTLPHERLLEHPAPEGRDPEFFERTYPDDPALKGLLRRLSWEVRKRNLLQSELEERFHPVLARLLALHEGVVAEAQSLPAARPTTRTELYRRLWRAREFLEASFTERVTLPDIAAAAELSPHHLLRLFKAVFGETPHQLTTRRRLERAEELLLSTDRSVTDICFDVGFESLGSFSTLFKARFGLSPAQRRAALPQAA</sequence>
<dbReference type="AlphaFoldDB" id="D7CUV5"/>
<dbReference type="InterPro" id="IPR050204">
    <property type="entry name" value="AraC_XylS_family_regulators"/>
</dbReference>
<dbReference type="PROSITE" id="PS01124">
    <property type="entry name" value="HTH_ARAC_FAMILY_2"/>
    <property type="match status" value="1"/>
</dbReference>
<dbReference type="GO" id="GO:0003700">
    <property type="term" value="F:DNA-binding transcription factor activity"/>
    <property type="evidence" value="ECO:0007669"/>
    <property type="project" value="InterPro"/>
</dbReference>
<dbReference type="Gene3D" id="1.10.10.60">
    <property type="entry name" value="Homeodomain-like"/>
    <property type="match status" value="2"/>
</dbReference>
<keyword evidence="2" id="KW-0238">DNA-binding</keyword>
<dbReference type="Proteomes" id="UP000000379">
    <property type="component" value="Chromosome"/>
</dbReference>
<evidence type="ECO:0000256" key="1">
    <source>
        <dbReference type="ARBA" id="ARBA00023015"/>
    </source>
</evidence>
<evidence type="ECO:0000256" key="3">
    <source>
        <dbReference type="ARBA" id="ARBA00023159"/>
    </source>
</evidence>
<dbReference type="GO" id="GO:0043565">
    <property type="term" value="F:sequence-specific DNA binding"/>
    <property type="evidence" value="ECO:0007669"/>
    <property type="project" value="InterPro"/>
</dbReference>
<accession>D7CUV5</accession>
<protein>
    <submittedName>
        <fullName evidence="6">Transcriptional regulator, AraC family</fullName>
    </submittedName>
</protein>
<dbReference type="SUPFAM" id="SSF51215">
    <property type="entry name" value="Regulatory protein AraC"/>
    <property type="match status" value="1"/>
</dbReference>
<evidence type="ECO:0000313" key="6">
    <source>
        <dbReference type="EMBL" id="ADI14096.1"/>
    </source>
</evidence>
<organism evidence="6 7">
    <name type="scientific">Truepera radiovictrix (strain DSM 17093 / CIP 108686 / LMG 22925 / RQ-24)</name>
    <dbReference type="NCBI Taxonomy" id="649638"/>
    <lineage>
        <taxon>Bacteria</taxon>
        <taxon>Thermotogati</taxon>
        <taxon>Deinococcota</taxon>
        <taxon>Deinococci</taxon>
        <taxon>Trueperales</taxon>
        <taxon>Trueperaceae</taxon>
        <taxon>Truepera</taxon>
    </lineage>
</organism>
<dbReference type="PRINTS" id="PR00032">
    <property type="entry name" value="HTHARAC"/>
</dbReference>
<dbReference type="SMART" id="SM00342">
    <property type="entry name" value="HTH_ARAC"/>
    <property type="match status" value="1"/>
</dbReference>
<dbReference type="InterPro" id="IPR018062">
    <property type="entry name" value="HTH_AraC-typ_CS"/>
</dbReference>
<dbReference type="Pfam" id="PF12833">
    <property type="entry name" value="HTH_18"/>
    <property type="match status" value="1"/>
</dbReference>
<evidence type="ECO:0000256" key="2">
    <source>
        <dbReference type="ARBA" id="ARBA00023125"/>
    </source>
</evidence>
<dbReference type="PANTHER" id="PTHR46796:SF12">
    <property type="entry name" value="HTH-TYPE DNA-BINDING TRANSCRIPTIONAL ACTIVATOR EUTR"/>
    <property type="match status" value="1"/>
</dbReference>
<dbReference type="InterPro" id="IPR020449">
    <property type="entry name" value="Tscrpt_reg_AraC-type_HTH"/>
</dbReference>
<dbReference type="RefSeq" id="WP_013177467.1">
    <property type="nucleotide sequence ID" value="NC_014221.1"/>
</dbReference>
<keyword evidence="3" id="KW-0010">Activator</keyword>
<feature type="domain" description="HTH araC/xylS-type" evidence="5">
    <location>
        <begin position="200"/>
        <end position="298"/>
    </location>
</feature>
<evidence type="ECO:0000313" key="7">
    <source>
        <dbReference type="Proteomes" id="UP000000379"/>
    </source>
</evidence>
<dbReference type="SUPFAM" id="SSF46689">
    <property type="entry name" value="Homeodomain-like"/>
    <property type="match status" value="2"/>
</dbReference>
<dbReference type="KEGG" id="tra:Trad_0967"/>
<name>D7CUV5_TRURR</name>
<gene>
    <name evidence="6" type="ordered locus">Trad_0967</name>
</gene>
<keyword evidence="4" id="KW-0804">Transcription</keyword>
<evidence type="ECO:0000259" key="5">
    <source>
        <dbReference type="PROSITE" id="PS01124"/>
    </source>
</evidence>
<dbReference type="InterPro" id="IPR037923">
    <property type="entry name" value="HTH-like"/>
</dbReference>
<dbReference type="EMBL" id="CP002049">
    <property type="protein sequence ID" value="ADI14096.1"/>
    <property type="molecule type" value="Genomic_DNA"/>
</dbReference>
<evidence type="ECO:0000256" key="4">
    <source>
        <dbReference type="ARBA" id="ARBA00023163"/>
    </source>
</evidence>
<dbReference type="STRING" id="649638.Trad_0967"/>
<dbReference type="PROSITE" id="PS00041">
    <property type="entry name" value="HTH_ARAC_FAMILY_1"/>
    <property type="match status" value="1"/>
</dbReference>
<keyword evidence="1" id="KW-0805">Transcription regulation</keyword>
<dbReference type="OrthoDB" id="9816344at2"/>
<dbReference type="InterPro" id="IPR009057">
    <property type="entry name" value="Homeodomain-like_sf"/>
</dbReference>
<dbReference type="eggNOG" id="COG2169">
    <property type="taxonomic scope" value="Bacteria"/>
</dbReference>